<dbReference type="GO" id="GO:0003723">
    <property type="term" value="F:RNA binding"/>
    <property type="evidence" value="ECO:0007669"/>
    <property type="project" value="UniProtKB-KW"/>
</dbReference>
<evidence type="ECO:0000256" key="7">
    <source>
        <dbReference type="ARBA" id="ARBA00022839"/>
    </source>
</evidence>
<evidence type="ECO:0000256" key="1">
    <source>
        <dbReference type="ARBA" id="ARBA00001849"/>
    </source>
</evidence>
<dbReference type="InterPro" id="IPR001900">
    <property type="entry name" value="RNase_II/R"/>
</dbReference>
<dbReference type="NCBIfam" id="TIGR00358">
    <property type="entry name" value="3_prime_RNase"/>
    <property type="match status" value="1"/>
</dbReference>
<keyword evidence="6" id="KW-0378">Hydrolase</keyword>
<dbReference type="PANTHER" id="PTHR23355:SF37">
    <property type="entry name" value="EXORIBONUCLEASE 2"/>
    <property type="match status" value="1"/>
</dbReference>
<reference evidence="10 11" key="1">
    <citation type="submission" date="2016-11" db="EMBL/GenBank/DDBJ databases">
        <title>Trade-off between light-utilization and light-protection in marine flavobacteria.</title>
        <authorList>
            <person name="Kumagai Y."/>
        </authorList>
    </citation>
    <scope>NUCLEOTIDE SEQUENCE [LARGE SCALE GENOMIC DNA]</scope>
    <source>
        <strain evidence="10 11">NBRC 107125</strain>
    </source>
</reference>
<dbReference type="CDD" id="cd00164">
    <property type="entry name" value="S1_like"/>
    <property type="match status" value="1"/>
</dbReference>
<name>A0A1X9NAK4_9GAMM</name>
<dbReference type="Pfam" id="PF00575">
    <property type="entry name" value="S1"/>
    <property type="match status" value="1"/>
</dbReference>
<evidence type="ECO:0000256" key="2">
    <source>
        <dbReference type="ARBA" id="ARBA00004496"/>
    </source>
</evidence>
<dbReference type="KEGG" id="osg:BST96_08700"/>
<keyword evidence="8" id="KW-0694">RNA-binding</keyword>
<dbReference type="Pfam" id="PF00773">
    <property type="entry name" value="RNB"/>
    <property type="match status" value="1"/>
</dbReference>
<dbReference type="SMART" id="SM00316">
    <property type="entry name" value="S1"/>
    <property type="match status" value="2"/>
</dbReference>
<proteinExistence type="predicted"/>
<dbReference type="GO" id="GO:0008859">
    <property type="term" value="F:exoribonuclease II activity"/>
    <property type="evidence" value="ECO:0007669"/>
    <property type="project" value="UniProtKB-EC"/>
</dbReference>
<dbReference type="Proteomes" id="UP000193450">
    <property type="component" value="Chromosome"/>
</dbReference>
<accession>A0A1X9NAK4</accession>
<protein>
    <recommendedName>
        <fullName evidence="3">exoribonuclease II</fullName>
        <ecNumber evidence="3">3.1.13.1</ecNumber>
    </recommendedName>
</protein>
<evidence type="ECO:0000256" key="3">
    <source>
        <dbReference type="ARBA" id="ARBA00012163"/>
    </source>
</evidence>
<dbReference type="SMART" id="SM00955">
    <property type="entry name" value="RNB"/>
    <property type="match status" value="1"/>
</dbReference>
<keyword evidence="4" id="KW-0963">Cytoplasm</keyword>
<dbReference type="InterPro" id="IPR050180">
    <property type="entry name" value="RNR_Ribonuclease"/>
</dbReference>
<evidence type="ECO:0000256" key="8">
    <source>
        <dbReference type="ARBA" id="ARBA00022884"/>
    </source>
</evidence>
<keyword evidence="5" id="KW-0540">Nuclease</keyword>
<dbReference type="RefSeq" id="WP_085758325.1">
    <property type="nucleotide sequence ID" value="NZ_CP019343.1"/>
</dbReference>
<evidence type="ECO:0000313" key="11">
    <source>
        <dbReference type="Proteomes" id="UP000193450"/>
    </source>
</evidence>
<dbReference type="InterPro" id="IPR004476">
    <property type="entry name" value="RNase_II/RNase_R"/>
</dbReference>
<gene>
    <name evidence="10" type="ORF">BST96_08700</name>
</gene>
<evidence type="ECO:0000256" key="5">
    <source>
        <dbReference type="ARBA" id="ARBA00022722"/>
    </source>
</evidence>
<evidence type="ECO:0000313" key="10">
    <source>
        <dbReference type="EMBL" id="ARN74191.1"/>
    </source>
</evidence>
<sequence length="657" mass="74176">MLDKDTLSQLKQLKQNIEDSKEYAVGIVKGTQRKFGFVILDDGREIFINPDEMQKVFPGDTVKILITTQQENKDAKAKVSGTLEKLINSPLKEFTGRYIVKGKGHFVEPDVPNLNRWIFIPPQARKDAKPNDFIRCRINRHPYPQAKPQAKITEVIGAADKTGIEGDYVVSKFQLEPAWPDKWQESLLEVDTNGREDLTLLPFVTIDAASTMDMDDALFVQSTEQGWQLQVAIADPSARIAVDSELDKLARQRATSTYMPGRPVPMLPEELANHLCSLTPNTARPALVCQMEIDQQGKLSSYKIIEAMVSSKAKLSYQDVSAFLDQNGEDDSLTDCHNNKATLLTLKAVSAALLSQRQEHNLVIPNRQEYRLVLNSQRKIDHIEPVQKSSAHQLIEECMIAANCCAADMLDGQGIFISHPGFRSERLADVKKLAEEQLSLTNTDFSTPAGYQQLMKSIDDDKLAFPLRQVLSRLLERSRLSTDVLPHYGMGLDKYTTFTSPIRKYSDLTVHRLLKSKIKPRETVAVKPQDLAIIQQGQDHSRQARYQMEQWLKCQFMQPFIGQTFMGTISQINSNGFTVRLDEHLIEGFVETRLLEEKYSFDPMRLRLTSKSQTIELNQPIEVTVKEVDNNARSIRYTLPAPAANQDDKKAAAEAVN</sequence>
<dbReference type="SUPFAM" id="SSF50249">
    <property type="entry name" value="Nucleic acid-binding proteins"/>
    <property type="match status" value="4"/>
</dbReference>
<dbReference type="PANTHER" id="PTHR23355">
    <property type="entry name" value="RIBONUCLEASE"/>
    <property type="match status" value="1"/>
</dbReference>
<dbReference type="EC" id="3.1.13.1" evidence="3"/>
<evidence type="ECO:0000259" key="9">
    <source>
        <dbReference type="PROSITE" id="PS50126"/>
    </source>
</evidence>
<dbReference type="STRING" id="716816.BST96_08700"/>
<dbReference type="Gene3D" id="2.40.50.140">
    <property type="entry name" value="Nucleic acid-binding proteins"/>
    <property type="match status" value="2"/>
</dbReference>
<organism evidence="10 11">
    <name type="scientific">Oceanicoccus sagamiensis</name>
    <dbReference type="NCBI Taxonomy" id="716816"/>
    <lineage>
        <taxon>Bacteria</taxon>
        <taxon>Pseudomonadati</taxon>
        <taxon>Pseudomonadota</taxon>
        <taxon>Gammaproteobacteria</taxon>
        <taxon>Cellvibrionales</taxon>
        <taxon>Spongiibacteraceae</taxon>
        <taxon>Oceanicoccus</taxon>
    </lineage>
</organism>
<comment type="subcellular location">
    <subcellularLocation>
        <location evidence="2">Cytoplasm</location>
    </subcellularLocation>
</comment>
<feature type="domain" description="S1 motif" evidence="9">
    <location>
        <begin position="562"/>
        <end position="640"/>
    </location>
</feature>
<dbReference type="InterPro" id="IPR022966">
    <property type="entry name" value="RNase_II/R_CS"/>
</dbReference>
<comment type="catalytic activity">
    <reaction evidence="1">
        <text>Exonucleolytic cleavage in the 3'- to 5'-direction to yield nucleoside 5'-phosphates.</text>
        <dbReference type="EC" id="3.1.13.1"/>
    </reaction>
</comment>
<evidence type="ECO:0000256" key="4">
    <source>
        <dbReference type="ARBA" id="ARBA00022490"/>
    </source>
</evidence>
<dbReference type="PROSITE" id="PS50126">
    <property type="entry name" value="S1"/>
    <property type="match status" value="1"/>
</dbReference>
<dbReference type="GO" id="GO:0005829">
    <property type="term" value="C:cytosol"/>
    <property type="evidence" value="ECO:0007669"/>
    <property type="project" value="TreeGrafter"/>
</dbReference>
<dbReference type="Pfam" id="PF17876">
    <property type="entry name" value="CSD2"/>
    <property type="match status" value="1"/>
</dbReference>
<keyword evidence="11" id="KW-1185">Reference proteome</keyword>
<dbReference type="InterPro" id="IPR013223">
    <property type="entry name" value="RNase_B_OB_dom"/>
</dbReference>
<dbReference type="OrthoDB" id="9764149at2"/>
<dbReference type="GO" id="GO:0006402">
    <property type="term" value="P:mRNA catabolic process"/>
    <property type="evidence" value="ECO:0007669"/>
    <property type="project" value="TreeGrafter"/>
</dbReference>
<dbReference type="InterPro" id="IPR003029">
    <property type="entry name" value="S1_domain"/>
</dbReference>
<evidence type="ECO:0000256" key="6">
    <source>
        <dbReference type="ARBA" id="ARBA00022801"/>
    </source>
</evidence>
<dbReference type="InterPro" id="IPR012340">
    <property type="entry name" value="NA-bd_OB-fold"/>
</dbReference>
<dbReference type="Pfam" id="PF08206">
    <property type="entry name" value="OB_RNB"/>
    <property type="match status" value="1"/>
</dbReference>
<keyword evidence="7" id="KW-0269">Exonuclease</keyword>
<dbReference type="AlphaFoldDB" id="A0A1X9NAK4"/>
<dbReference type="EMBL" id="CP019343">
    <property type="protein sequence ID" value="ARN74191.1"/>
    <property type="molecule type" value="Genomic_DNA"/>
</dbReference>
<dbReference type="InterPro" id="IPR040476">
    <property type="entry name" value="CSD2"/>
</dbReference>
<dbReference type="PROSITE" id="PS01175">
    <property type="entry name" value="RIBONUCLEASE_II"/>
    <property type="match status" value="1"/>
</dbReference>